<dbReference type="NCBIfam" id="NF008968">
    <property type="entry name" value="PRK12315.1"/>
    <property type="match status" value="1"/>
</dbReference>
<dbReference type="InterPro" id="IPR029061">
    <property type="entry name" value="THDP-binding"/>
</dbReference>
<dbReference type="STRING" id="697329.Rumal_0906"/>
<evidence type="ECO:0000313" key="13">
    <source>
        <dbReference type="EMBL" id="ADU21433.1"/>
    </source>
</evidence>
<dbReference type="Gene3D" id="3.40.50.970">
    <property type="match status" value="2"/>
</dbReference>
<dbReference type="UniPathway" id="UPA00064">
    <property type="reaction ID" value="UER00091"/>
</dbReference>
<dbReference type="PANTHER" id="PTHR43322:SF1">
    <property type="entry name" value="1-DEOXY-D-XYLULOSE-5-PHOSPHATE SYNTHASE"/>
    <property type="match status" value="1"/>
</dbReference>
<dbReference type="InterPro" id="IPR033248">
    <property type="entry name" value="Transketolase_C"/>
</dbReference>
<dbReference type="NCBIfam" id="NF003933">
    <property type="entry name" value="PRK05444.2-2"/>
    <property type="match status" value="1"/>
</dbReference>
<dbReference type="AlphaFoldDB" id="E6UB83"/>
<dbReference type="GO" id="GO:0008661">
    <property type="term" value="F:1-deoxy-D-xylulose-5-phosphate synthase activity"/>
    <property type="evidence" value="ECO:0007669"/>
    <property type="project" value="UniProtKB-EC"/>
</dbReference>
<keyword evidence="6" id="KW-0808">Transferase</keyword>
<comment type="cofactor">
    <cofactor evidence="1">
        <name>Mg(2+)</name>
        <dbReference type="ChEBI" id="CHEBI:18420"/>
    </cofactor>
</comment>
<evidence type="ECO:0000256" key="4">
    <source>
        <dbReference type="ARBA" id="ARBA00011738"/>
    </source>
</evidence>
<dbReference type="HOGENOM" id="CLU_009227_1_4_9"/>
<evidence type="ECO:0000259" key="12">
    <source>
        <dbReference type="SMART" id="SM00861"/>
    </source>
</evidence>
<dbReference type="GO" id="GO:0005829">
    <property type="term" value="C:cytosol"/>
    <property type="evidence" value="ECO:0007669"/>
    <property type="project" value="TreeGrafter"/>
</dbReference>
<accession>E6UB83</accession>
<evidence type="ECO:0000256" key="7">
    <source>
        <dbReference type="ARBA" id="ARBA00022723"/>
    </source>
</evidence>
<dbReference type="Pfam" id="PF02779">
    <property type="entry name" value="Transket_pyr"/>
    <property type="match status" value="1"/>
</dbReference>
<name>E6UB83_RUMA7</name>
<keyword evidence="7" id="KW-0479">Metal-binding</keyword>
<dbReference type="SUPFAM" id="SSF52518">
    <property type="entry name" value="Thiamin diphosphate-binding fold (THDP-binding)"/>
    <property type="match status" value="2"/>
</dbReference>
<dbReference type="KEGG" id="ral:Rumal_0906"/>
<dbReference type="InterPro" id="IPR005475">
    <property type="entry name" value="Transketolase-like_Pyr-bd"/>
</dbReference>
<dbReference type="Proteomes" id="UP000006919">
    <property type="component" value="Chromosome"/>
</dbReference>
<dbReference type="PANTHER" id="PTHR43322">
    <property type="entry name" value="1-D-DEOXYXYLULOSE 5-PHOSPHATE SYNTHASE-RELATED"/>
    <property type="match status" value="1"/>
</dbReference>
<dbReference type="GO" id="GO:0016114">
    <property type="term" value="P:terpenoid biosynthetic process"/>
    <property type="evidence" value="ECO:0007669"/>
    <property type="project" value="InterPro"/>
</dbReference>
<dbReference type="SMART" id="SM00861">
    <property type="entry name" value="Transket_pyr"/>
    <property type="match status" value="1"/>
</dbReference>
<evidence type="ECO:0000256" key="10">
    <source>
        <dbReference type="ARBA" id="ARBA00023052"/>
    </source>
</evidence>
<reference evidence="13 14" key="1">
    <citation type="journal article" date="2011" name="J. Bacteriol.">
        <title>Complete genome of the cellulolytic ruminal bacterium Ruminococcus albus 7.</title>
        <authorList>
            <person name="Suen G."/>
            <person name="Stevenson D.M."/>
            <person name="Bruce D.C."/>
            <person name="Chertkov O."/>
            <person name="Copeland A."/>
            <person name="Cheng J.F."/>
            <person name="Detter C."/>
            <person name="Detter J.C."/>
            <person name="Goodwin L.A."/>
            <person name="Han C.S."/>
            <person name="Hauser L.J."/>
            <person name="Ivanova N.N."/>
            <person name="Kyrpides N.C."/>
            <person name="Land M.L."/>
            <person name="Lapidus A."/>
            <person name="Lucas S."/>
            <person name="Ovchinnikova G."/>
            <person name="Pitluck S."/>
            <person name="Tapia R."/>
            <person name="Woyke T."/>
            <person name="Boyum J."/>
            <person name="Mead D."/>
            <person name="Weimer P.J."/>
        </authorList>
    </citation>
    <scope>NUCLEOTIDE SEQUENCE [LARGE SCALE GENOMIC DNA]</scope>
    <source>
        <strain evidence="14">ATCC 27210 / DSM 20455 / JCM 14654 / NCDO 2250 / 7</strain>
    </source>
</reference>
<comment type="similarity">
    <text evidence="3">Belongs to the transketolase family. DXPS subfamily.</text>
</comment>
<sequence length="586" mass="64326">MYEILNNINSPADVKKLSTEELKQLAGDIRDALMNRLTKHGGHFGPNFGMVEATIALHYVFDSPKDKMVFDVSHQTYPHKMLTGRRLAYTDEAHFDDVCGYTYPPESEHDQFFIGHTSTSVSLAAGLAKGRDLTGGKENIIAIIGDGSLSGGEALEGIDFAGEMDTNFIIVINDNDMSIAENHGGMYKNLKALREGNGKADTNLFTAMGLDYVFVKDGNDIPQLIEAFRSVKDSTKPVAVHIVTQKGKGYKPAEENREEWHWHMPFDPETGKGKWDWSGESYGSMTADYLTKKMSSDKTVCGINAATPGVMGFGEDKRRQFKDQFFDVGIAEETAAALASGIAKNGGKPVFGVNSTFMQRAFDQIMQDICLNSNPVTIAVYSASVWGMSDATHIGIYDIPMLSNMPELVYLAPTCAEEYLAMLDWSVEQTKYPVAIRVPCNGVQHSDKKFPTDYSDLNKFEVTKQGKDIAVIALGDFYQIGEQTVAELAASGIDATLINPRYITGLDTALLEKLKANHKVVVTLEDGVLDGGFGQKIAAFYGDSDMKVKCFGLGKKFYDRYNANELLKELGIVPDNIAKSAKALLK</sequence>
<keyword evidence="9" id="KW-0784">Thiamine biosynthesis</keyword>
<protein>
    <recommendedName>
        <fullName evidence="5">1-deoxy-D-xylulose-5-phosphate synthase</fullName>
        <ecNumber evidence="5">2.2.1.7</ecNumber>
    </recommendedName>
</protein>
<proteinExistence type="inferred from homology"/>
<dbReference type="eggNOG" id="COG1154">
    <property type="taxonomic scope" value="Bacteria"/>
</dbReference>
<evidence type="ECO:0000256" key="6">
    <source>
        <dbReference type="ARBA" id="ARBA00022679"/>
    </source>
</evidence>
<dbReference type="GO" id="GO:0009228">
    <property type="term" value="P:thiamine biosynthetic process"/>
    <property type="evidence" value="ECO:0007669"/>
    <property type="project" value="UniProtKB-KW"/>
</dbReference>
<dbReference type="InterPro" id="IPR005477">
    <property type="entry name" value="Dxylulose-5-P_synthase"/>
</dbReference>
<evidence type="ECO:0000256" key="11">
    <source>
        <dbReference type="ARBA" id="ARBA00023229"/>
    </source>
</evidence>
<dbReference type="CDD" id="cd07033">
    <property type="entry name" value="TPP_PYR_DXS_TK_like"/>
    <property type="match status" value="1"/>
</dbReference>
<comment type="pathway">
    <text evidence="2">Metabolic intermediate biosynthesis; 1-deoxy-D-xylulose 5-phosphate biosynthesis; 1-deoxy-D-xylulose 5-phosphate from D-glyceraldehyde 3-phosphate and pyruvate: step 1/1.</text>
</comment>
<dbReference type="GO" id="GO:0019288">
    <property type="term" value="P:isopentenyl diphosphate biosynthetic process, methylerythritol 4-phosphate pathway"/>
    <property type="evidence" value="ECO:0007669"/>
    <property type="project" value="TreeGrafter"/>
</dbReference>
<dbReference type="Pfam" id="PF02780">
    <property type="entry name" value="Transketolase_C"/>
    <property type="match status" value="1"/>
</dbReference>
<evidence type="ECO:0000256" key="9">
    <source>
        <dbReference type="ARBA" id="ARBA00022977"/>
    </source>
</evidence>
<gene>
    <name evidence="13" type="ordered locus">Rumal_0906</name>
</gene>
<keyword evidence="11" id="KW-0414">Isoprene biosynthesis</keyword>
<evidence type="ECO:0000256" key="1">
    <source>
        <dbReference type="ARBA" id="ARBA00001946"/>
    </source>
</evidence>
<evidence type="ECO:0000256" key="8">
    <source>
        <dbReference type="ARBA" id="ARBA00022842"/>
    </source>
</evidence>
<keyword evidence="8" id="KW-0460">Magnesium</keyword>
<dbReference type="SUPFAM" id="SSF52922">
    <property type="entry name" value="TK C-terminal domain-like"/>
    <property type="match status" value="1"/>
</dbReference>
<dbReference type="CDD" id="cd02007">
    <property type="entry name" value="TPP_DXS"/>
    <property type="match status" value="1"/>
</dbReference>
<dbReference type="GO" id="GO:0046872">
    <property type="term" value="F:metal ion binding"/>
    <property type="evidence" value="ECO:0007669"/>
    <property type="project" value="UniProtKB-KW"/>
</dbReference>
<dbReference type="EMBL" id="CP002403">
    <property type="protein sequence ID" value="ADU21433.1"/>
    <property type="molecule type" value="Genomic_DNA"/>
</dbReference>
<evidence type="ECO:0000313" key="14">
    <source>
        <dbReference type="Proteomes" id="UP000006919"/>
    </source>
</evidence>
<dbReference type="EC" id="2.2.1.7" evidence="5"/>
<keyword evidence="10" id="KW-0786">Thiamine pyrophosphate</keyword>
<dbReference type="Pfam" id="PF13292">
    <property type="entry name" value="DXP_synthase_N"/>
    <property type="match status" value="2"/>
</dbReference>
<dbReference type="RefSeq" id="WP_013497611.1">
    <property type="nucleotide sequence ID" value="NC_014833.1"/>
</dbReference>
<evidence type="ECO:0000256" key="3">
    <source>
        <dbReference type="ARBA" id="ARBA00011081"/>
    </source>
</evidence>
<evidence type="ECO:0000256" key="5">
    <source>
        <dbReference type="ARBA" id="ARBA00013150"/>
    </source>
</evidence>
<organism evidence="13 14">
    <name type="scientific">Ruminococcus albus (strain ATCC 27210 / DSM 20455 / JCM 14654 / NCDO 2250 / 7)</name>
    <dbReference type="NCBI Taxonomy" id="697329"/>
    <lineage>
        <taxon>Bacteria</taxon>
        <taxon>Bacillati</taxon>
        <taxon>Bacillota</taxon>
        <taxon>Clostridia</taxon>
        <taxon>Eubacteriales</taxon>
        <taxon>Oscillospiraceae</taxon>
        <taxon>Ruminococcus</taxon>
    </lineage>
</organism>
<dbReference type="InterPro" id="IPR009014">
    <property type="entry name" value="Transketo_C/PFOR_II"/>
</dbReference>
<feature type="domain" description="Transketolase-like pyrimidine-binding" evidence="12">
    <location>
        <begin position="280"/>
        <end position="445"/>
    </location>
</feature>
<dbReference type="FunFam" id="3.40.50.970:FF:000010">
    <property type="entry name" value="1-deoxy-D-xylulose-5-phosphate synthase"/>
    <property type="match status" value="1"/>
</dbReference>
<dbReference type="Gene3D" id="3.40.50.920">
    <property type="match status" value="1"/>
</dbReference>
<evidence type="ECO:0000256" key="2">
    <source>
        <dbReference type="ARBA" id="ARBA00004980"/>
    </source>
</evidence>
<comment type="subunit">
    <text evidence="4">Homodimer.</text>
</comment>